<dbReference type="EMBL" id="QMFB01000004">
    <property type="protein sequence ID" value="RAV21678.1"/>
    <property type="molecule type" value="Genomic_DNA"/>
</dbReference>
<organism evidence="1 2">
    <name type="scientific">Paenibacillus contaminans</name>
    <dbReference type="NCBI Taxonomy" id="450362"/>
    <lineage>
        <taxon>Bacteria</taxon>
        <taxon>Bacillati</taxon>
        <taxon>Bacillota</taxon>
        <taxon>Bacilli</taxon>
        <taxon>Bacillales</taxon>
        <taxon>Paenibacillaceae</taxon>
        <taxon>Paenibacillus</taxon>
    </lineage>
</organism>
<dbReference type="AlphaFoldDB" id="A0A329MQG8"/>
<comment type="caution">
    <text evidence="1">The sequence shown here is derived from an EMBL/GenBank/DDBJ whole genome shotgun (WGS) entry which is preliminary data.</text>
</comment>
<accession>A0A329MQG8</accession>
<dbReference type="Proteomes" id="UP000250369">
    <property type="component" value="Unassembled WGS sequence"/>
</dbReference>
<dbReference type="OrthoDB" id="2706506at2"/>
<evidence type="ECO:0008006" key="3">
    <source>
        <dbReference type="Google" id="ProtNLM"/>
    </source>
</evidence>
<name>A0A329MQG8_9BACL</name>
<reference evidence="1 2" key="1">
    <citation type="journal article" date="2009" name="Int. J. Syst. Evol. Microbiol.">
        <title>Paenibacillus contaminans sp. nov., isolated from a contaminated laboratory plate.</title>
        <authorList>
            <person name="Chou J.H."/>
            <person name="Lee J.H."/>
            <person name="Lin M.C."/>
            <person name="Chang P.S."/>
            <person name="Arun A.B."/>
            <person name="Young C.C."/>
            <person name="Chen W.M."/>
        </authorList>
    </citation>
    <scope>NUCLEOTIDE SEQUENCE [LARGE SCALE GENOMIC DNA]</scope>
    <source>
        <strain evidence="1 2">CKOBP-6</strain>
    </source>
</reference>
<sequence>MNKKTYYVTVGSGEIVQDPTVTSFEFEIEATDDELNKLQELFEDTAEAELSTARRAITPYVEYSFDKENDLYDYKLREIYQMLHALGSQRTREHIESMHVLSSAE</sequence>
<gene>
    <name evidence="1" type="ORF">DQG23_10535</name>
</gene>
<proteinExistence type="predicted"/>
<keyword evidence="2" id="KW-1185">Reference proteome</keyword>
<evidence type="ECO:0000313" key="2">
    <source>
        <dbReference type="Proteomes" id="UP000250369"/>
    </source>
</evidence>
<evidence type="ECO:0000313" key="1">
    <source>
        <dbReference type="EMBL" id="RAV21678.1"/>
    </source>
</evidence>
<dbReference type="RefSeq" id="WP_113030770.1">
    <property type="nucleotide sequence ID" value="NZ_QMFB01000004.1"/>
</dbReference>
<protein>
    <recommendedName>
        <fullName evidence="3">Hydrolase</fullName>
    </recommendedName>
</protein>